<dbReference type="eggNOG" id="ENOG5032JSR">
    <property type="taxonomic scope" value="Bacteria"/>
</dbReference>
<feature type="compositionally biased region" description="Basic and acidic residues" evidence="1">
    <location>
        <begin position="187"/>
        <end position="208"/>
    </location>
</feature>
<gene>
    <name evidence="2" type="ordered locus">MYSTI_06057</name>
</gene>
<name>L7UHF6_MYXSD</name>
<feature type="compositionally biased region" description="Low complexity" evidence="1">
    <location>
        <begin position="209"/>
        <end position="220"/>
    </location>
</feature>
<dbReference type="HOGENOM" id="CLU_099822_0_0_7"/>
<organism evidence="2 3">
    <name type="scientific">Myxococcus stipitatus (strain DSM 14675 / JCM 12634 / Mx s8)</name>
    <dbReference type="NCBI Taxonomy" id="1278073"/>
    <lineage>
        <taxon>Bacteria</taxon>
        <taxon>Pseudomonadati</taxon>
        <taxon>Myxococcota</taxon>
        <taxon>Myxococcia</taxon>
        <taxon>Myxococcales</taxon>
        <taxon>Cystobacterineae</taxon>
        <taxon>Myxococcaceae</taxon>
        <taxon>Myxococcus</taxon>
    </lineage>
</organism>
<keyword evidence="3" id="KW-1185">Reference proteome</keyword>
<protein>
    <submittedName>
        <fullName evidence="2">Uncharacterized protein</fullName>
    </submittedName>
</protein>
<evidence type="ECO:0000313" key="2">
    <source>
        <dbReference type="EMBL" id="AGC47330.1"/>
    </source>
</evidence>
<dbReference type="PATRIC" id="fig|1278073.3.peg.6140"/>
<feature type="region of interest" description="Disordered" evidence="1">
    <location>
        <begin position="26"/>
        <end position="84"/>
    </location>
</feature>
<feature type="compositionally biased region" description="Pro residues" evidence="1">
    <location>
        <begin position="37"/>
        <end position="57"/>
    </location>
</feature>
<reference evidence="2 3" key="1">
    <citation type="journal article" date="2013" name="Genome Announc.">
        <title>Complete genome sequence of Myxococcus stipitatus strain DSM 14675, a fruiting myxobacterium.</title>
        <authorList>
            <person name="Huntley S."/>
            <person name="Kneip S."/>
            <person name="Treuner-Lange A."/>
            <person name="Sogaard-Andersen L."/>
        </authorList>
    </citation>
    <scope>NUCLEOTIDE SEQUENCE [LARGE SCALE GENOMIC DNA]</scope>
    <source>
        <strain evidence="3">DSM 14675 / JCM 12634 / Mx s8</strain>
    </source>
</reference>
<sequence length="220" mass="24365">MKSRVWVAGLAGAALVAALVFSLREAPSPAPVSESQTPPPAAVHQSPPTPAVAPAPSAPGMTSSAPPEVFKPPAPDADTSPKPYPLDLAALQARLPDNLYWKLAAPSTDPEVLQQREVETKQWSDVFGRVQSGEATEQEVRQYYERRRKVSEDMLQFATTVLAEHGDTLPERDKGLYELSINMHRTRLSEYPRQEADAQAHRRTREQQRQAWRQGQAQQP</sequence>
<evidence type="ECO:0000313" key="3">
    <source>
        <dbReference type="Proteomes" id="UP000011131"/>
    </source>
</evidence>
<dbReference type="OrthoDB" id="5526043at2"/>
<dbReference type="KEGG" id="msd:MYSTI_06057"/>
<feature type="region of interest" description="Disordered" evidence="1">
    <location>
        <begin position="187"/>
        <end position="220"/>
    </location>
</feature>
<accession>L7UHF6</accession>
<dbReference type="EMBL" id="CP004025">
    <property type="protein sequence ID" value="AGC47330.1"/>
    <property type="molecule type" value="Genomic_DNA"/>
</dbReference>
<evidence type="ECO:0000256" key="1">
    <source>
        <dbReference type="SAM" id="MobiDB-lite"/>
    </source>
</evidence>
<dbReference type="STRING" id="1278073.MYSTI_06057"/>
<proteinExistence type="predicted"/>
<dbReference type="Proteomes" id="UP000011131">
    <property type="component" value="Chromosome"/>
</dbReference>
<dbReference type="AlphaFoldDB" id="L7UHF6"/>